<feature type="region of interest" description="Disordered" evidence="5">
    <location>
        <begin position="580"/>
        <end position="759"/>
    </location>
</feature>
<evidence type="ECO:0000313" key="8">
    <source>
        <dbReference type="Proteomes" id="UP001447188"/>
    </source>
</evidence>
<feature type="compositionally biased region" description="Polar residues" evidence="5">
    <location>
        <begin position="1164"/>
        <end position="1180"/>
    </location>
</feature>
<feature type="coiled-coil region" evidence="4">
    <location>
        <begin position="546"/>
        <end position="577"/>
    </location>
</feature>
<dbReference type="InterPro" id="IPR018564">
    <property type="entry name" value="Repl_chkpnt_MRC1_dom"/>
</dbReference>
<feature type="region of interest" description="Disordered" evidence="5">
    <location>
        <begin position="1066"/>
        <end position="1133"/>
    </location>
</feature>
<evidence type="ECO:0000256" key="3">
    <source>
        <dbReference type="ARBA" id="ARBA00023242"/>
    </source>
</evidence>
<feature type="compositionally biased region" description="Acidic residues" evidence="5">
    <location>
        <begin position="1017"/>
        <end position="1029"/>
    </location>
</feature>
<keyword evidence="2" id="KW-0597">Phosphoprotein</keyword>
<feature type="compositionally biased region" description="Acidic residues" evidence="5">
    <location>
        <begin position="1238"/>
        <end position="1251"/>
    </location>
</feature>
<feature type="compositionally biased region" description="Basic and acidic residues" evidence="5">
    <location>
        <begin position="743"/>
        <end position="754"/>
    </location>
</feature>
<feature type="compositionally biased region" description="Acidic residues" evidence="5">
    <location>
        <begin position="1071"/>
        <end position="1082"/>
    </location>
</feature>
<name>A0ABR3GUE7_9PEZI</name>
<feature type="region of interest" description="Disordered" evidence="5">
    <location>
        <begin position="1"/>
        <end position="455"/>
    </location>
</feature>
<feature type="compositionally biased region" description="Acidic residues" evidence="5">
    <location>
        <begin position="648"/>
        <end position="662"/>
    </location>
</feature>
<feature type="compositionally biased region" description="Basic and acidic residues" evidence="5">
    <location>
        <begin position="1096"/>
        <end position="1106"/>
    </location>
</feature>
<keyword evidence="3" id="KW-0539">Nucleus</keyword>
<comment type="caution">
    <text evidence="7">The sequence shown here is derived from an EMBL/GenBank/DDBJ whole genome shotgun (WGS) entry which is preliminary data.</text>
</comment>
<feature type="compositionally biased region" description="Acidic residues" evidence="5">
    <location>
        <begin position="204"/>
        <end position="216"/>
    </location>
</feature>
<feature type="compositionally biased region" description="Acidic residues" evidence="5">
    <location>
        <begin position="694"/>
        <end position="705"/>
    </location>
</feature>
<feature type="compositionally biased region" description="Basic and acidic residues" evidence="5">
    <location>
        <begin position="580"/>
        <end position="593"/>
    </location>
</feature>
<feature type="compositionally biased region" description="Acidic residues" evidence="5">
    <location>
        <begin position="38"/>
        <end position="49"/>
    </location>
</feature>
<keyword evidence="4" id="KW-0175">Coiled coil</keyword>
<evidence type="ECO:0000313" key="7">
    <source>
        <dbReference type="EMBL" id="KAL0639342.1"/>
    </source>
</evidence>
<evidence type="ECO:0000256" key="2">
    <source>
        <dbReference type="ARBA" id="ARBA00022553"/>
    </source>
</evidence>
<feature type="compositionally biased region" description="Low complexity" evidence="5">
    <location>
        <begin position="1150"/>
        <end position="1163"/>
    </location>
</feature>
<evidence type="ECO:0000256" key="5">
    <source>
        <dbReference type="SAM" id="MobiDB-lite"/>
    </source>
</evidence>
<feature type="compositionally biased region" description="Low complexity" evidence="5">
    <location>
        <begin position="180"/>
        <end position="190"/>
    </location>
</feature>
<feature type="region of interest" description="Disordered" evidence="5">
    <location>
        <begin position="813"/>
        <end position="837"/>
    </location>
</feature>
<accession>A0ABR3GUE7</accession>
<comment type="subcellular location">
    <subcellularLocation>
        <location evidence="1">Nucleus</location>
    </subcellularLocation>
</comment>
<feature type="region of interest" description="Disordered" evidence="5">
    <location>
        <begin position="1150"/>
        <end position="1264"/>
    </location>
</feature>
<feature type="compositionally biased region" description="Acidic residues" evidence="5">
    <location>
        <begin position="920"/>
        <end position="953"/>
    </location>
</feature>
<feature type="region of interest" description="Disordered" evidence="5">
    <location>
        <begin position="1309"/>
        <end position="1393"/>
    </location>
</feature>
<feature type="compositionally biased region" description="Basic and acidic residues" evidence="5">
    <location>
        <begin position="132"/>
        <end position="142"/>
    </location>
</feature>
<feature type="compositionally biased region" description="Polar residues" evidence="5">
    <location>
        <begin position="1"/>
        <end position="20"/>
    </location>
</feature>
<evidence type="ECO:0000259" key="6">
    <source>
        <dbReference type="Pfam" id="PF09444"/>
    </source>
</evidence>
<feature type="compositionally biased region" description="Acidic residues" evidence="5">
    <location>
        <begin position="264"/>
        <end position="276"/>
    </location>
</feature>
<feature type="domain" description="DNA replication checkpoint mediator MRC1" evidence="6">
    <location>
        <begin position="983"/>
        <end position="1120"/>
    </location>
</feature>
<keyword evidence="8" id="KW-1185">Reference proteome</keyword>
<feature type="compositionally biased region" description="Acidic residues" evidence="5">
    <location>
        <begin position="74"/>
        <end position="90"/>
    </location>
</feature>
<feature type="compositionally biased region" description="Basic residues" evidence="5">
    <location>
        <begin position="1086"/>
        <end position="1095"/>
    </location>
</feature>
<feature type="compositionally biased region" description="Polar residues" evidence="5">
    <location>
        <begin position="894"/>
        <end position="904"/>
    </location>
</feature>
<organism evidence="7 8">
    <name type="scientific">Discina gigas</name>
    <dbReference type="NCBI Taxonomy" id="1032678"/>
    <lineage>
        <taxon>Eukaryota</taxon>
        <taxon>Fungi</taxon>
        <taxon>Dikarya</taxon>
        <taxon>Ascomycota</taxon>
        <taxon>Pezizomycotina</taxon>
        <taxon>Pezizomycetes</taxon>
        <taxon>Pezizales</taxon>
        <taxon>Discinaceae</taxon>
        <taxon>Discina</taxon>
    </lineage>
</organism>
<dbReference type="PANTHER" id="PTHR14396:SF10">
    <property type="entry name" value="CLASPIN"/>
    <property type="match status" value="1"/>
</dbReference>
<evidence type="ECO:0000256" key="1">
    <source>
        <dbReference type="ARBA" id="ARBA00004123"/>
    </source>
</evidence>
<dbReference type="EMBL" id="JBBBZM010000012">
    <property type="protein sequence ID" value="KAL0639342.1"/>
    <property type="molecule type" value="Genomic_DNA"/>
</dbReference>
<sequence>MSSPAKSVLGTPTRSRSPSLALTPRSKVKALLAGMESGSDDDDDNEDLAELMRKAAKPPKAMEERKPFYASSGAEEDNTSEDEDEDEVVDEPIRPRGKLAARMMASHVPKTTAKSDNAYERVRKSIFGGKDPTTEKEQEKAIDSTPRGGQDSNDDDDDDIPLPTSRRKKTPLKPSAQRNSPITTSPSSPSKLVPQYRSTTLPSADEDSKPDEDSEPDALPANLLGNDRFLALVARKRKEREDKEAAEALKLASRRAATDAQHENDDDGGDDDDDSGADNVASQRAPTRRKAGKKALEEMHKETQRMARSMQLAHEARTRKKITKQSLFDKFNFRPSGAEDPVDSSIDSNRPPDERPVSSPAQRAKHVGDIAVDVDMDSELPAVEQMPKGGPPPDQMDLDGETTPRPDKGKGKAVVRVINDVPTPNKGKGKGKAVEKKSPDSKKTPVSKKTQFKQPAVRVIFPPRLAARDSDSDSDLEIIAPVTPQSEHRKMLQSLRAVRRASPPKMRKAGELTAKELRAELLFKGRQQVVQEREEQIQELRAKGIIVLTAEERAKENNEVENLLEKARLESLAIKRREKKMEAKAKDAVKKESGTGGDEDEDEDEDEDWLEAESVLDELSGSESEGEGGGGEEGGEEGDKEKGTVNDFSDEEKGSEEDEDDGTASVFSVSSMYLREQASPSTTPRLSEIPAAYIDDEAGDDDSDGGEFAPLKKKSQIKKQQRNKRRVVEEDDDDDSDSAMQIAREEQKEREQQLKSKIPTIFQRADAAPAFPGMGMTQLFASTIGASGEVAMQGTQEAITALRRGAGDILPNSQILDFDGPSQDISQPESSKLRLDYSQSQVWPLESLPRVVLDYEKELEVDDMPDPTQDVGFENGSSQLAPPRFTESQEDAPDSTQALDSQSGIHRKRRGRLTRRETEFSDVEEEGTTEQVDGEEEEEEEEAVIEEEEEVEDIVENVFDLMKKASKKKSKIDPVDMEKLKADTKGLVHEQAEESEDEYAGIGGASDDEADAGRDSEMEDMMDDTNNETVDEAAIAAYYAEKEKVQDEKDVNKLLKDLQSGLLRKKRGAEFDLDDSDDDDDGEARRRAKRRQMAKMRKELMKDGNIEKIASNPKRQAFLSAIEDRDRDEEMDFLDRGEEDLFVELGMVSQSQAVSQSQEVSHSLETSQSPDQGNSDNEGSPTPGLTEEDPQPQSKEASREVTPLPIPQSKRPVKNKASTLAHVRQQLSFLEEKRDSAFDDEDNEDDGDDEASQASLVQRQKRTTAVIDRVAIARSVSAVSENTKMAFQTSGPSAGFKVPALLRRATASGIISIDGESQKSNISQGNERSLGKAESAAGVKRGGKASSSINFHTREQVRSKTQNDRETKKKLERKKEGQKRQSVLGMLAKGSFS</sequence>
<reference evidence="7 8" key="1">
    <citation type="submission" date="2024-02" db="EMBL/GenBank/DDBJ databases">
        <title>Discinaceae phylogenomics.</title>
        <authorList>
            <person name="Dirks A.C."/>
            <person name="James T.Y."/>
        </authorList>
    </citation>
    <scope>NUCLEOTIDE SEQUENCE [LARGE SCALE GENOMIC DNA]</scope>
    <source>
        <strain evidence="7 8">ACD0624</strain>
    </source>
</reference>
<feature type="compositionally biased region" description="Basic and acidic residues" evidence="5">
    <location>
        <begin position="1352"/>
        <end position="1379"/>
    </location>
</feature>
<dbReference type="InterPro" id="IPR024146">
    <property type="entry name" value="Claspin"/>
</dbReference>
<gene>
    <name evidence="7" type="ORF">Q9L58_001569</name>
</gene>
<feature type="compositionally biased region" description="Basic and acidic residues" evidence="5">
    <location>
        <begin position="432"/>
        <end position="443"/>
    </location>
</feature>
<dbReference type="Pfam" id="PF09444">
    <property type="entry name" value="MRC1"/>
    <property type="match status" value="1"/>
</dbReference>
<dbReference type="Proteomes" id="UP001447188">
    <property type="component" value="Unassembled WGS sequence"/>
</dbReference>
<feature type="region of interest" description="Disordered" evidence="5">
    <location>
        <begin position="986"/>
        <end position="1029"/>
    </location>
</feature>
<proteinExistence type="predicted"/>
<dbReference type="PANTHER" id="PTHR14396">
    <property type="entry name" value="CLASPIN"/>
    <property type="match status" value="1"/>
</dbReference>
<feature type="compositionally biased region" description="Acidic residues" evidence="5">
    <location>
        <begin position="597"/>
        <end position="616"/>
    </location>
</feature>
<feature type="region of interest" description="Disordered" evidence="5">
    <location>
        <begin position="860"/>
        <end position="953"/>
    </location>
</feature>
<feature type="compositionally biased region" description="Polar residues" evidence="5">
    <location>
        <begin position="1318"/>
        <end position="1327"/>
    </location>
</feature>
<protein>
    <recommendedName>
        <fullName evidence="6">DNA replication checkpoint mediator MRC1 domain-containing protein</fullName>
    </recommendedName>
</protein>
<feature type="compositionally biased region" description="Basic residues" evidence="5">
    <location>
        <begin position="711"/>
        <end position="725"/>
    </location>
</feature>
<evidence type="ECO:0000256" key="4">
    <source>
        <dbReference type="SAM" id="Coils"/>
    </source>
</evidence>
<feature type="compositionally biased region" description="Basic and acidic residues" evidence="5">
    <location>
        <begin position="294"/>
        <end position="305"/>
    </location>
</feature>